<dbReference type="RefSeq" id="WP_009560141.1">
    <property type="nucleotide sequence ID" value="NZ_AYZN01000001.1"/>
</dbReference>
<accession>I7KLU2</accession>
<dbReference type="AlphaFoldDB" id="I7KLU2"/>
<dbReference type="PATRIC" id="fig|1423790.3.peg.245"/>
<dbReference type="InterPro" id="IPR029063">
    <property type="entry name" value="SAM-dependent_MTases_sf"/>
</dbReference>
<evidence type="ECO:0000313" key="1">
    <source>
        <dbReference type="EMBL" id="CCI85589.1"/>
    </source>
</evidence>
<protein>
    <recommendedName>
        <fullName evidence="3">SAM-dependent methyltransferase</fullName>
    </recommendedName>
</protein>
<dbReference type="Gene3D" id="3.40.50.150">
    <property type="entry name" value="Vaccinia Virus protein VP39"/>
    <property type="match status" value="1"/>
</dbReference>
<dbReference type="STRING" id="1423790.BN53_05755"/>
<organism evidence="1 2">
    <name type="scientific">Lactobacillus pasteurii DSM 23907 = CRBIP 24.76</name>
    <dbReference type="NCBI Taxonomy" id="1423790"/>
    <lineage>
        <taxon>Bacteria</taxon>
        <taxon>Bacillati</taxon>
        <taxon>Bacillota</taxon>
        <taxon>Bacilli</taxon>
        <taxon>Lactobacillales</taxon>
        <taxon>Lactobacillaceae</taxon>
        <taxon>Lactobacillus</taxon>
    </lineage>
</organism>
<sequence>MAEYLEKMTKLDQVLDDPKVHQQVSEVQQIVQNVADKELLEIAPGKLGFLPDEFEELVDKLGQDKKQELYVMNQLLNSVRQYLSLRFGIWSVPNLKLAKTIKEELQVQKALEVMAGNGYWSLALKKAGLDVRATDSLEWAKTSKTGQDAFFKVENFTAVEAVEKFNDVDLIICSWAPNFTQSDLELVKAWKDYNPKSKLIFIGEYEGVTNSPDFWEQMKFVENNSTKRINQQFSSFDFIEEKVYLVK</sequence>
<name>I7KLU2_9LACO</name>
<comment type="caution">
    <text evidence="1">The sequence shown here is derived from an EMBL/GenBank/DDBJ whole genome shotgun (WGS) entry which is preliminary data.</text>
</comment>
<dbReference type="eggNOG" id="ENOG5032Y99">
    <property type="taxonomic scope" value="Bacteria"/>
</dbReference>
<dbReference type="Proteomes" id="UP000009311">
    <property type="component" value="Unassembled WGS sequence"/>
</dbReference>
<dbReference type="OrthoDB" id="2248737at2"/>
<keyword evidence="2" id="KW-1185">Reference proteome</keyword>
<evidence type="ECO:0000313" key="2">
    <source>
        <dbReference type="Proteomes" id="UP000009311"/>
    </source>
</evidence>
<dbReference type="EMBL" id="CAKD01000023">
    <property type="protein sequence ID" value="CCI85589.1"/>
    <property type="molecule type" value="Genomic_DNA"/>
</dbReference>
<proteinExistence type="predicted"/>
<evidence type="ECO:0008006" key="3">
    <source>
        <dbReference type="Google" id="ProtNLM"/>
    </source>
</evidence>
<reference evidence="1 2" key="1">
    <citation type="submission" date="2012-06" db="EMBL/GenBank/DDBJ databases">
        <title>Draft Genome Sequence of Lactobacillus pasteurii CRBIP 24.76T.</title>
        <authorList>
            <person name="Cousin S."/>
            <person name="Bouchier C."/>
            <person name="Loux V."/>
            <person name="Ma L."/>
            <person name="Creno S."/>
            <person name="Bizet C."/>
            <person name="Clermont D."/>
        </authorList>
    </citation>
    <scope>NUCLEOTIDE SEQUENCE [LARGE SCALE GENOMIC DNA]</scope>
    <source>
        <strain evidence="2">CRBIP 24.76T</strain>
    </source>
</reference>
<gene>
    <name evidence="1" type="ORF">BN53_05755</name>
</gene>
<dbReference type="SUPFAM" id="SSF53335">
    <property type="entry name" value="S-adenosyl-L-methionine-dependent methyltransferases"/>
    <property type="match status" value="1"/>
</dbReference>